<evidence type="ECO:0000256" key="9">
    <source>
        <dbReference type="ARBA" id="ARBA00022840"/>
    </source>
</evidence>
<dbReference type="PROSITE" id="PS50109">
    <property type="entry name" value="HIS_KIN"/>
    <property type="match status" value="1"/>
</dbReference>
<dbReference type="RefSeq" id="WP_068346844.1">
    <property type="nucleotide sequence ID" value="NZ_JFHK01000005.1"/>
</dbReference>
<organism evidence="14 15">
    <name type="scientific">Kosmotoga arenicorallina S304</name>
    <dbReference type="NCBI Taxonomy" id="1453497"/>
    <lineage>
        <taxon>Bacteria</taxon>
        <taxon>Thermotogati</taxon>
        <taxon>Thermotogota</taxon>
        <taxon>Thermotogae</taxon>
        <taxon>Kosmotogales</taxon>
        <taxon>Kosmotogaceae</taxon>
        <taxon>Kosmotoga</taxon>
    </lineage>
</organism>
<feature type="transmembrane region" description="Helical" evidence="12">
    <location>
        <begin position="51"/>
        <end position="74"/>
    </location>
</feature>
<dbReference type="STRING" id="1453497.AT15_08730"/>
<keyword evidence="12" id="KW-1133">Transmembrane helix</keyword>
<evidence type="ECO:0000256" key="1">
    <source>
        <dbReference type="ARBA" id="ARBA00000085"/>
    </source>
</evidence>
<dbReference type="Pfam" id="PF02518">
    <property type="entry name" value="HATPase_c"/>
    <property type="match status" value="1"/>
</dbReference>
<evidence type="ECO:0000256" key="7">
    <source>
        <dbReference type="ARBA" id="ARBA00022741"/>
    </source>
</evidence>
<keyword evidence="5" id="KW-0597">Phosphoprotein</keyword>
<dbReference type="InterPro" id="IPR003661">
    <property type="entry name" value="HisK_dim/P_dom"/>
</dbReference>
<feature type="domain" description="Histidine kinase" evidence="13">
    <location>
        <begin position="218"/>
        <end position="434"/>
    </location>
</feature>
<dbReference type="PANTHER" id="PTHR43711:SF26">
    <property type="entry name" value="SENSOR HISTIDINE KINASE RCSC"/>
    <property type="match status" value="1"/>
</dbReference>
<comment type="subcellular location">
    <subcellularLocation>
        <location evidence="2">Cell membrane</location>
    </subcellularLocation>
</comment>
<dbReference type="PRINTS" id="PR00344">
    <property type="entry name" value="BCTRLSENSOR"/>
</dbReference>
<accession>A0A176K216</accession>
<dbReference type="Gene3D" id="3.30.565.10">
    <property type="entry name" value="Histidine kinase-like ATPase, C-terminal domain"/>
    <property type="match status" value="1"/>
</dbReference>
<keyword evidence="9" id="KW-0067">ATP-binding</keyword>
<dbReference type="AlphaFoldDB" id="A0A176K216"/>
<dbReference type="SUPFAM" id="SSF47384">
    <property type="entry name" value="Homodimeric domain of signal transducing histidine kinase"/>
    <property type="match status" value="1"/>
</dbReference>
<dbReference type="OrthoDB" id="112712at2"/>
<comment type="caution">
    <text evidence="14">The sequence shown here is derived from an EMBL/GenBank/DDBJ whole genome shotgun (WGS) entry which is preliminary data.</text>
</comment>
<protein>
    <recommendedName>
        <fullName evidence="3">histidine kinase</fullName>
        <ecNumber evidence="3">2.7.13.3</ecNumber>
    </recommendedName>
</protein>
<dbReference type="EMBL" id="JFHK01000005">
    <property type="protein sequence ID" value="OAA31049.1"/>
    <property type="molecule type" value="Genomic_DNA"/>
</dbReference>
<dbReference type="InterPro" id="IPR005467">
    <property type="entry name" value="His_kinase_dom"/>
</dbReference>
<feature type="transmembrane region" description="Helical" evidence="12">
    <location>
        <begin position="26"/>
        <end position="45"/>
    </location>
</feature>
<dbReference type="InterPro" id="IPR036097">
    <property type="entry name" value="HisK_dim/P_sf"/>
</dbReference>
<evidence type="ECO:0000313" key="15">
    <source>
        <dbReference type="Proteomes" id="UP000077339"/>
    </source>
</evidence>
<dbReference type="SMART" id="SM00387">
    <property type="entry name" value="HATPase_c"/>
    <property type="match status" value="1"/>
</dbReference>
<dbReference type="PATRIC" id="fig|1453497.3.peg.1729"/>
<dbReference type="PANTHER" id="PTHR43711">
    <property type="entry name" value="TWO-COMPONENT HISTIDINE KINASE"/>
    <property type="match status" value="1"/>
</dbReference>
<dbReference type="Proteomes" id="UP000077339">
    <property type="component" value="Unassembled WGS sequence"/>
</dbReference>
<dbReference type="Pfam" id="PF00512">
    <property type="entry name" value="HisKA"/>
    <property type="match status" value="1"/>
</dbReference>
<evidence type="ECO:0000256" key="8">
    <source>
        <dbReference type="ARBA" id="ARBA00022777"/>
    </source>
</evidence>
<evidence type="ECO:0000256" key="3">
    <source>
        <dbReference type="ARBA" id="ARBA00012438"/>
    </source>
</evidence>
<dbReference type="CDD" id="cd00082">
    <property type="entry name" value="HisKA"/>
    <property type="match status" value="1"/>
</dbReference>
<evidence type="ECO:0000256" key="10">
    <source>
        <dbReference type="ARBA" id="ARBA00023012"/>
    </source>
</evidence>
<keyword evidence="12" id="KW-0812">Transmembrane</keyword>
<evidence type="ECO:0000256" key="12">
    <source>
        <dbReference type="SAM" id="Phobius"/>
    </source>
</evidence>
<gene>
    <name evidence="14" type="ORF">AT15_08730</name>
</gene>
<evidence type="ECO:0000256" key="4">
    <source>
        <dbReference type="ARBA" id="ARBA00022475"/>
    </source>
</evidence>
<dbReference type="GO" id="GO:0005524">
    <property type="term" value="F:ATP binding"/>
    <property type="evidence" value="ECO:0007669"/>
    <property type="project" value="UniProtKB-KW"/>
</dbReference>
<dbReference type="GO" id="GO:0005886">
    <property type="term" value="C:plasma membrane"/>
    <property type="evidence" value="ECO:0007669"/>
    <property type="project" value="UniProtKB-SubCell"/>
</dbReference>
<evidence type="ECO:0000256" key="2">
    <source>
        <dbReference type="ARBA" id="ARBA00004236"/>
    </source>
</evidence>
<keyword evidence="15" id="KW-1185">Reference proteome</keyword>
<reference evidence="14 15" key="1">
    <citation type="submission" date="2014-02" db="EMBL/GenBank/DDBJ databases">
        <title>Kosmotoga genome sequencing.</title>
        <authorList>
            <person name="Pollo S.M."/>
            <person name="Charchuk R."/>
            <person name="Nesbo C.L."/>
        </authorList>
    </citation>
    <scope>NUCLEOTIDE SEQUENCE [LARGE SCALE GENOMIC DNA]</scope>
    <source>
        <strain evidence="14 15">S304</strain>
    </source>
</reference>
<comment type="catalytic activity">
    <reaction evidence="1">
        <text>ATP + protein L-histidine = ADP + protein N-phospho-L-histidine.</text>
        <dbReference type="EC" id="2.7.13.3"/>
    </reaction>
</comment>
<evidence type="ECO:0000256" key="5">
    <source>
        <dbReference type="ARBA" id="ARBA00022553"/>
    </source>
</evidence>
<dbReference type="InterPro" id="IPR036890">
    <property type="entry name" value="HATPase_C_sf"/>
</dbReference>
<dbReference type="SMART" id="SM00388">
    <property type="entry name" value="HisKA"/>
    <property type="match status" value="1"/>
</dbReference>
<dbReference type="InterPro" id="IPR003594">
    <property type="entry name" value="HATPase_dom"/>
</dbReference>
<dbReference type="Gene3D" id="1.10.287.130">
    <property type="match status" value="1"/>
</dbReference>
<name>A0A176K216_9BACT</name>
<keyword evidence="8" id="KW-0418">Kinase</keyword>
<keyword evidence="4" id="KW-1003">Cell membrane</keyword>
<dbReference type="EC" id="2.7.13.3" evidence="3"/>
<dbReference type="InterPro" id="IPR050736">
    <property type="entry name" value="Sensor_HK_Regulatory"/>
</dbReference>
<dbReference type="GO" id="GO:0000155">
    <property type="term" value="F:phosphorelay sensor kinase activity"/>
    <property type="evidence" value="ECO:0007669"/>
    <property type="project" value="InterPro"/>
</dbReference>
<keyword evidence="6" id="KW-0808">Transferase</keyword>
<evidence type="ECO:0000256" key="6">
    <source>
        <dbReference type="ARBA" id="ARBA00022679"/>
    </source>
</evidence>
<keyword evidence="10" id="KW-0902">Two-component regulatory system</keyword>
<dbReference type="SUPFAM" id="SSF55874">
    <property type="entry name" value="ATPase domain of HSP90 chaperone/DNA topoisomerase II/histidine kinase"/>
    <property type="match status" value="1"/>
</dbReference>
<dbReference type="InterPro" id="IPR004358">
    <property type="entry name" value="Sig_transdc_His_kin-like_C"/>
</dbReference>
<keyword evidence="7" id="KW-0547">Nucleotide-binding</keyword>
<evidence type="ECO:0000313" key="14">
    <source>
        <dbReference type="EMBL" id="OAA31049.1"/>
    </source>
</evidence>
<evidence type="ECO:0000256" key="11">
    <source>
        <dbReference type="ARBA" id="ARBA00023136"/>
    </source>
</evidence>
<sequence length="437" mass="49785">MIFLGIVMINFGIGLIRKYSGTMRTGIAIGWVIFISGISTAFSIITKLVTILHTAQTIFNIFLVVSLFVTYLLFRVEIEVRKRNMLEILYDSISKSISNVAMFRFTQKGEKIYSNPLASKLFATVTNLYEFDKTLNEPEKFRSGVENALKTGKPSFLKLEINEREFISYIYPCKFNGENTVDIVILDSPELKEIENELKSAIENLKKQIDQQLNFFADMVHELKSPLTIIKGYTEMLESSATVDQERMLLSIHQAVDYQLSLINNLIEMSKIQTSKSELKIEKVDLSEIITDVSYQFIDISSKKGIKLEIEENKLPKEFYTDASKLKRILINLLDNAFKFTISGKIKISVSPHNGDVYFEVKDTGIGIKKEFLDRIFDRYSIEKGAMNRELNPSGTGIGLYLTRELVELLGGKIKLFSEYGKGTTVYFTIPNIKKEG</sequence>
<proteinExistence type="predicted"/>
<evidence type="ECO:0000259" key="13">
    <source>
        <dbReference type="PROSITE" id="PS50109"/>
    </source>
</evidence>
<dbReference type="FunFam" id="3.30.565.10:FF:000023">
    <property type="entry name" value="PAS domain-containing sensor histidine kinase"/>
    <property type="match status" value="1"/>
</dbReference>
<keyword evidence="11 12" id="KW-0472">Membrane</keyword>